<evidence type="ECO:0000256" key="10">
    <source>
        <dbReference type="ARBA" id="ARBA00022741"/>
    </source>
</evidence>
<evidence type="ECO:0000256" key="3">
    <source>
        <dbReference type="ARBA" id="ARBA00004435"/>
    </source>
</evidence>
<feature type="domain" description="PDZ" evidence="20">
    <location>
        <begin position="64"/>
        <end position="103"/>
    </location>
</feature>
<feature type="region of interest" description="Disordered" evidence="17">
    <location>
        <begin position="630"/>
        <end position="664"/>
    </location>
</feature>
<comment type="subcellular location">
    <subcellularLocation>
        <location evidence="3">Cell junction</location>
        <location evidence="3">Tight junction</location>
    </subcellularLocation>
    <subcellularLocation>
        <location evidence="2">Cell membrane</location>
        <topology evidence="2">Peripheral membrane protein</topology>
    </subcellularLocation>
    <subcellularLocation>
        <location evidence="1">Nucleus</location>
    </subcellularLocation>
</comment>
<dbReference type="SMART" id="SM00228">
    <property type="entry name" value="PDZ"/>
    <property type="match status" value="6"/>
</dbReference>
<feature type="region of interest" description="Disordered" evidence="17">
    <location>
        <begin position="216"/>
        <end position="247"/>
    </location>
</feature>
<keyword evidence="11" id="KW-0067">ATP-binding</keyword>
<sequence length="1083" mass="118399">MSKTLKKKKHWSSKVQECAVSWGNAGELSAVLEIRGGAEHGEFPHLGQVLSDALVCHVGRLPGPGDVLLEVNGTPVSGLTNRDTLAVIRHFREPLRLKTVKPGKVLNTDLRHYLSLQFQKGSLDHKLQQVIRDNLYLRTIPCTTRQPREGEVPGVDYNFISVGEFRVLEESGLLLESGTYDGNYYGTPKPPAEPSPVQPDLVDQVLFDEEFDAEVQRKRTTSVSKMDRKDSAAPEEEEEDERPPMVNGLMNKEPLLKAVPSYTQSSSSMDFRNWNTLPRDESQEPLPKNWEMAYTESGMVYFIDHNSKTTTWLDPRLAKKAKPPERCEDGELPYGWEKIEDPQYGTYYVDHINQKTQFENPVQEAKKKLSQDASPTSQGFTRDPSQLQGAILRTTLKKSPQGFGFTIIGGDRPDEFLQVKNVLRDGPAAHDNKIASGDVIVDINGTCVLGKTHADVVQMFQSIPVNQYVDMVLCRGYPLPEDTNSSEEGTGDITAMPGMDGQPIHSDGTPSVQDLHCMTTDGRHPAAAMPNGRYPEAGETTLLQPELVSVPLVKGPSGFGFAIADCPLGQKVKMILDAQWCRGLLKGDVIKEINRQNVQTLTHAQVVDILKDQPMGSEVHVLVLRGGQTSPVKSLKPQDIATSSVSTETPSPAEPGPQSLPFPPLAIRSNSPKLDPSELYLKSKAMLDSKPANTKELDVFIRRNQETGFGFRVLGGEGPDQPVYIGAIVPLGAAEKDGRLRAGDELICIDGVTVKGKSHKQVLELMTNAARNGQVMLTVRRKEEDDGGQPQAPHAPVLVNGSPKPPHIEVSGHSHPQPYDVALQRKDNEGFGFVILTSKNKPPPGVIPHKIGRIIDGSPTDRCGRLKVGDRISAVNGQSIIELSHNDIVQLIKEAGNAVTLTVVPEEEHSGPPSGTSSAKQSPATQHRAVGQQPASRDDRNGVETEERKDTMARAEHKSLPQGEIGAVISSGPKQGCYPVELERGQRGFGFSLRGGKEYNMGLFILRLAEDGPALKDGRIHVGDQIVEINGEPTQGITHTRAIELIQAGGNKVLLLLRPGLGLVPDHSESYLIPYLSNKSEHH</sequence>
<feature type="region of interest" description="Disordered" evidence="17">
    <location>
        <begin position="480"/>
        <end position="510"/>
    </location>
</feature>
<dbReference type="InterPro" id="IPR036034">
    <property type="entry name" value="PDZ_sf"/>
</dbReference>
<evidence type="ECO:0000256" key="15">
    <source>
        <dbReference type="ARBA" id="ARBA00033438"/>
    </source>
</evidence>
<feature type="domain" description="WW" evidence="18">
    <location>
        <begin position="284"/>
        <end position="317"/>
    </location>
</feature>
<dbReference type="InterPro" id="IPR008145">
    <property type="entry name" value="GK/Ca_channel_bsu"/>
</dbReference>
<feature type="domain" description="PDZ" evidence="20">
    <location>
        <begin position="820"/>
        <end position="907"/>
    </location>
</feature>
<feature type="domain" description="PDZ" evidence="20">
    <location>
        <begin position="979"/>
        <end position="1061"/>
    </location>
</feature>
<dbReference type="PROSITE" id="PS50020">
    <property type="entry name" value="WW_DOMAIN_2"/>
    <property type="match status" value="2"/>
</dbReference>
<evidence type="ECO:0000256" key="13">
    <source>
        <dbReference type="ARBA" id="ARBA00023136"/>
    </source>
</evidence>
<keyword evidence="9" id="KW-0677">Repeat</keyword>
<dbReference type="FunFam" id="2.30.42.10:FF:000012">
    <property type="entry name" value="Membrane associated guanylate kinase, WW and PDZ domain containing 1"/>
    <property type="match status" value="1"/>
</dbReference>
<comment type="similarity">
    <text evidence="4">Belongs to the MAGUK family.</text>
</comment>
<dbReference type="PROSITE" id="PS50106">
    <property type="entry name" value="PDZ"/>
    <property type="match status" value="6"/>
</dbReference>
<evidence type="ECO:0000259" key="20">
    <source>
        <dbReference type="PROSITE" id="PS50106"/>
    </source>
</evidence>
<dbReference type="InterPro" id="IPR008144">
    <property type="entry name" value="Guanylate_kin-like_dom"/>
</dbReference>
<reference evidence="21" key="2">
    <citation type="submission" date="2025-09" db="UniProtKB">
        <authorList>
            <consortium name="Ensembl"/>
        </authorList>
    </citation>
    <scope>IDENTIFICATION</scope>
</reference>
<proteinExistence type="inferred from homology"/>
<keyword evidence="14" id="KW-0539">Nucleus</keyword>
<evidence type="ECO:0000256" key="17">
    <source>
        <dbReference type="SAM" id="MobiDB-lite"/>
    </source>
</evidence>
<dbReference type="CDD" id="cd06735">
    <property type="entry name" value="PDZ5_MAGI-1_3-like"/>
    <property type="match status" value="1"/>
</dbReference>
<dbReference type="SMART" id="SM00456">
    <property type="entry name" value="WW"/>
    <property type="match status" value="2"/>
</dbReference>
<feature type="compositionally biased region" description="Polar residues" evidence="17">
    <location>
        <begin position="640"/>
        <end position="650"/>
    </location>
</feature>
<keyword evidence="7" id="KW-1003">Cell membrane</keyword>
<dbReference type="GO" id="GO:0005923">
    <property type="term" value="C:bicellular tight junction"/>
    <property type="evidence" value="ECO:0007669"/>
    <property type="project" value="UniProtKB-SubCell"/>
</dbReference>
<dbReference type="Gene3D" id="2.20.70.10">
    <property type="match status" value="2"/>
</dbReference>
<dbReference type="Gene3D" id="2.30.42.10">
    <property type="match status" value="6"/>
</dbReference>
<dbReference type="InterPro" id="IPR001202">
    <property type="entry name" value="WW_dom"/>
</dbReference>
<evidence type="ECO:0000256" key="2">
    <source>
        <dbReference type="ARBA" id="ARBA00004202"/>
    </source>
</evidence>
<evidence type="ECO:0000256" key="7">
    <source>
        <dbReference type="ARBA" id="ARBA00022475"/>
    </source>
</evidence>
<keyword evidence="6" id="KW-0796">Tight junction</keyword>
<dbReference type="FunFam" id="3.30.63.10:FF:000003">
    <property type="entry name" value="Membrane-associated guanylate kinase, WW and PDZ domain-containing protein 3 isoform 1"/>
    <property type="match status" value="1"/>
</dbReference>
<dbReference type="CDD" id="cd06732">
    <property type="entry name" value="PDZ2_MAGI-1_3-like"/>
    <property type="match status" value="1"/>
</dbReference>
<evidence type="ECO:0000256" key="8">
    <source>
        <dbReference type="ARBA" id="ARBA00022553"/>
    </source>
</evidence>
<dbReference type="FunFam" id="2.20.70.10:FF:000001">
    <property type="entry name" value="Membrane-associated guanylate kinase, WW and PDZ domain-containing protein 1"/>
    <property type="match status" value="1"/>
</dbReference>
<evidence type="ECO:0000256" key="5">
    <source>
        <dbReference type="ARBA" id="ARBA00016171"/>
    </source>
</evidence>
<dbReference type="PANTHER" id="PTHR10316:SF10">
    <property type="entry name" value="MEMBRANE-ASSOCIATED GUANYLATE KINASE, WW AND PDZ DOMAIN-CONTAINING PROTEIN 3"/>
    <property type="match status" value="1"/>
</dbReference>
<keyword evidence="13" id="KW-0472">Membrane</keyword>
<feature type="region of interest" description="Disordered" evidence="17">
    <location>
        <begin position="905"/>
        <end position="968"/>
    </location>
</feature>
<dbReference type="Gene3D" id="3.30.63.10">
    <property type="entry name" value="Guanylate Kinase phosphate binding domain"/>
    <property type="match status" value="1"/>
</dbReference>
<evidence type="ECO:0000256" key="6">
    <source>
        <dbReference type="ARBA" id="ARBA00022427"/>
    </source>
</evidence>
<reference evidence="21" key="1">
    <citation type="submission" date="2025-08" db="UniProtKB">
        <authorList>
            <consortium name="Ensembl"/>
        </authorList>
    </citation>
    <scope>IDENTIFICATION</scope>
</reference>
<dbReference type="FunFam" id="2.20.70.10:FF:000002">
    <property type="entry name" value="Membrane-associated guanylate kinase, WW and PDZ domain-containing protein 3 isoform 1"/>
    <property type="match status" value="1"/>
</dbReference>
<dbReference type="Ensembl" id="ENSSGRT00000112988.1">
    <property type="protein sequence ID" value="ENSSGRP00000106317.1"/>
    <property type="gene ID" value="ENSSGRG00000052520.1"/>
</dbReference>
<keyword evidence="8" id="KW-0597">Phosphoprotein</keyword>
<evidence type="ECO:0000259" key="18">
    <source>
        <dbReference type="PROSITE" id="PS50020"/>
    </source>
</evidence>
<dbReference type="FunFam" id="2.30.42.10:FF:000131">
    <property type="entry name" value="membrane-associated guanylate kinase, WW and PDZ domain-containing protein 3 isoform X1"/>
    <property type="match status" value="1"/>
</dbReference>
<evidence type="ECO:0000256" key="1">
    <source>
        <dbReference type="ARBA" id="ARBA00004123"/>
    </source>
</evidence>
<dbReference type="FunFam" id="2.30.42.10:FF:000148">
    <property type="entry name" value="membrane-associated guanylate kinase, WW and PDZ domain-containing protein 3 isoform X1"/>
    <property type="match status" value="1"/>
</dbReference>
<evidence type="ECO:0000259" key="19">
    <source>
        <dbReference type="PROSITE" id="PS50052"/>
    </source>
</evidence>
<dbReference type="Pfam" id="PF00397">
    <property type="entry name" value="WW"/>
    <property type="match status" value="2"/>
</dbReference>
<evidence type="ECO:0000313" key="22">
    <source>
        <dbReference type="Proteomes" id="UP000472262"/>
    </source>
</evidence>
<protein>
    <recommendedName>
        <fullName evidence="5">Membrane-associated guanylate kinase, WW and PDZ domain-containing protein 3</fullName>
    </recommendedName>
    <alternativeName>
        <fullName evidence="15">Membrane-associated guanylate kinase inverted 3</fullName>
    </alternativeName>
</protein>
<feature type="compositionally biased region" description="Polar residues" evidence="17">
    <location>
        <begin position="913"/>
        <end position="925"/>
    </location>
</feature>
<keyword evidence="22" id="KW-1185">Reference proteome</keyword>
<dbReference type="SUPFAM" id="SSF51045">
    <property type="entry name" value="WW domain"/>
    <property type="match status" value="2"/>
</dbReference>
<dbReference type="PANTHER" id="PTHR10316">
    <property type="entry name" value="MEMBRANE ASSOCIATED GUANYLATE KINASE-RELATED"/>
    <property type="match status" value="1"/>
</dbReference>
<dbReference type="InterPro" id="IPR001478">
    <property type="entry name" value="PDZ"/>
</dbReference>
<dbReference type="SUPFAM" id="SSF50156">
    <property type="entry name" value="PDZ domain-like"/>
    <property type="match status" value="6"/>
</dbReference>
<dbReference type="FunFam" id="2.30.42.10:FF:000005">
    <property type="entry name" value="Membrane associated guanylate kinase, WW and PDZ domain containing 1"/>
    <property type="match status" value="1"/>
</dbReference>
<dbReference type="PROSITE" id="PS01159">
    <property type="entry name" value="WW_DOMAIN_1"/>
    <property type="match status" value="2"/>
</dbReference>
<feature type="domain" description="WW" evidence="18">
    <location>
        <begin position="330"/>
        <end position="363"/>
    </location>
</feature>
<comment type="function">
    <text evidence="16">Acts as a scaffolding protein at cell-cell junctions, thereby regulating various cellular and signaling processes. Cooperates with PTEN to modulate the kinase activity of AKT1. Its interaction with PTPRB and tyrosine phosphorylated proteins suggests that it may link receptor tyrosine phosphatase with its substrates at the plasma membrane. In polarized epithelial cells, involved in efficient trafficking of TGFA to the cell surface. Regulates the ability of LPAR2 to activate ERK and RhoA pathways. Regulates the JNK signaling cascade via its interaction with FZD4 and VANGL2.</text>
</comment>
<organism evidence="21 22">
    <name type="scientific">Sinocyclocheilus grahami</name>
    <name type="common">Dianchi golden-line fish</name>
    <name type="synonym">Barbus grahami</name>
    <dbReference type="NCBI Taxonomy" id="75366"/>
    <lineage>
        <taxon>Eukaryota</taxon>
        <taxon>Metazoa</taxon>
        <taxon>Chordata</taxon>
        <taxon>Craniata</taxon>
        <taxon>Vertebrata</taxon>
        <taxon>Euteleostomi</taxon>
        <taxon>Actinopterygii</taxon>
        <taxon>Neopterygii</taxon>
        <taxon>Teleostei</taxon>
        <taxon>Ostariophysi</taxon>
        <taxon>Cypriniformes</taxon>
        <taxon>Cyprinidae</taxon>
        <taxon>Cyprininae</taxon>
        <taxon>Sinocyclocheilus</taxon>
    </lineage>
</organism>
<dbReference type="GO" id="GO:0005737">
    <property type="term" value="C:cytoplasm"/>
    <property type="evidence" value="ECO:0007669"/>
    <property type="project" value="TreeGrafter"/>
</dbReference>
<dbReference type="SMART" id="SM00072">
    <property type="entry name" value="GuKc"/>
    <property type="match status" value="1"/>
</dbReference>
<feature type="compositionally biased region" description="Pro residues" evidence="17">
    <location>
        <begin position="652"/>
        <end position="664"/>
    </location>
</feature>
<dbReference type="InterPro" id="IPR036020">
    <property type="entry name" value="WW_dom_sf"/>
</dbReference>
<evidence type="ECO:0000256" key="12">
    <source>
        <dbReference type="ARBA" id="ARBA00022949"/>
    </source>
</evidence>
<dbReference type="InterPro" id="IPR020590">
    <property type="entry name" value="Guanylate_kinase_CS"/>
</dbReference>
<dbReference type="SUPFAM" id="SSF52540">
    <property type="entry name" value="P-loop containing nucleoside triphosphate hydrolases"/>
    <property type="match status" value="1"/>
</dbReference>
<accession>A0A672SVL0</accession>
<dbReference type="CDD" id="cd00201">
    <property type="entry name" value="WW"/>
    <property type="match status" value="2"/>
</dbReference>
<dbReference type="CDD" id="cd06733">
    <property type="entry name" value="PDZ3_MAGI-1_3-like"/>
    <property type="match status" value="1"/>
</dbReference>
<dbReference type="CDD" id="cd06734">
    <property type="entry name" value="PDZ4_MAGI-1_3-like"/>
    <property type="match status" value="1"/>
</dbReference>
<gene>
    <name evidence="21" type="primary">magi3a</name>
</gene>
<feature type="domain" description="PDZ" evidence="20">
    <location>
        <begin position="549"/>
        <end position="612"/>
    </location>
</feature>
<dbReference type="InterPro" id="IPR027417">
    <property type="entry name" value="P-loop_NTPase"/>
</dbReference>
<dbReference type="FunFam" id="2.30.42.10:FF:000042">
    <property type="entry name" value="Membrane-associated guanylate kinase, WW and PDZ domain-containing protein 3 isoform 1"/>
    <property type="match status" value="1"/>
</dbReference>
<evidence type="ECO:0000256" key="16">
    <source>
        <dbReference type="ARBA" id="ARBA00056578"/>
    </source>
</evidence>
<feature type="domain" description="PDZ" evidence="20">
    <location>
        <begin position="698"/>
        <end position="781"/>
    </location>
</feature>
<dbReference type="CDD" id="cd06731">
    <property type="entry name" value="PDZ1_MAGI-1_3-like"/>
    <property type="match status" value="1"/>
</dbReference>
<evidence type="ECO:0000256" key="9">
    <source>
        <dbReference type="ARBA" id="ARBA00022737"/>
    </source>
</evidence>
<feature type="domain" description="PDZ" evidence="20">
    <location>
        <begin position="393"/>
        <end position="462"/>
    </location>
</feature>
<evidence type="ECO:0000256" key="4">
    <source>
        <dbReference type="ARBA" id="ARBA00007014"/>
    </source>
</evidence>
<dbReference type="Pfam" id="PF00595">
    <property type="entry name" value="PDZ"/>
    <property type="match status" value="4"/>
</dbReference>
<keyword evidence="10" id="KW-0547">Nucleotide-binding</keyword>
<dbReference type="FunFam" id="2.30.42.10:FF:000006">
    <property type="entry name" value="Membrane associated guanylate kinase, WW and PDZ domain containing 1"/>
    <property type="match status" value="1"/>
</dbReference>
<feature type="compositionally biased region" description="Basic and acidic residues" evidence="17">
    <location>
        <begin position="936"/>
        <end position="959"/>
    </location>
</feature>
<dbReference type="CDD" id="cd06730">
    <property type="entry name" value="PDZ0_MAGI-1_3-like"/>
    <property type="match status" value="1"/>
</dbReference>
<dbReference type="Proteomes" id="UP000472262">
    <property type="component" value="Unassembled WGS sequence"/>
</dbReference>
<dbReference type="GO" id="GO:0005524">
    <property type="term" value="F:ATP binding"/>
    <property type="evidence" value="ECO:0007669"/>
    <property type="project" value="UniProtKB-KW"/>
</dbReference>
<dbReference type="GO" id="GO:0005634">
    <property type="term" value="C:nucleus"/>
    <property type="evidence" value="ECO:0007669"/>
    <property type="project" value="UniProtKB-SubCell"/>
</dbReference>
<dbReference type="Pfam" id="PF00625">
    <property type="entry name" value="Guanylate_kin"/>
    <property type="match status" value="1"/>
</dbReference>
<evidence type="ECO:0000256" key="11">
    <source>
        <dbReference type="ARBA" id="ARBA00022840"/>
    </source>
</evidence>
<evidence type="ECO:0000256" key="14">
    <source>
        <dbReference type="ARBA" id="ARBA00023242"/>
    </source>
</evidence>
<feature type="domain" description="Guanylate kinase-like" evidence="19">
    <location>
        <begin position="111"/>
        <end position="187"/>
    </location>
</feature>
<dbReference type="PROSITE" id="PS00856">
    <property type="entry name" value="GUANYLATE_KINASE_1"/>
    <property type="match status" value="1"/>
</dbReference>
<dbReference type="AlphaFoldDB" id="A0A672SVL0"/>
<dbReference type="GO" id="GO:0007165">
    <property type="term" value="P:signal transduction"/>
    <property type="evidence" value="ECO:0007669"/>
    <property type="project" value="TreeGrafter"/>
</dbReference>
<name>A0A672SVL0_SINGR</name>
<evidence type="ECO:0000313" key="21">
    <source>
        <dbReference type="Ensembl" id="ENSSGRP00000106317.1"/>
    </source>
</evidence>
<keyword evidence="12" id="KW-0965">Cell junction</keyword>
<dbReference type="GO" id="GO:0005886">
    <property type="term" value="C:plasma membrane"/>
    <property type="evidence" value="ECO:0007669"/>
    <property type="project" value="UniProtKB-SubCell"/>
</dbReference>
<dbReference type="PROSITE" id="PS50052">
    <property type="entry name" value="GUANYLATE_KINASE_2"/>
    <property type="match status" value="1"/>
</dbReference>